<reference evidence="7" key="1">
    <citation type="journal article" date="2020" name="mSystems">
        <title>Genome- and Community-Level Interaction Insights into Carbon Utilization and Element Cycling Functions of Hydrothermarchaeota in Hydrothermal Sediment.</title>
        <authorList>
            <person name="Zhou Z."/>
            <person name="Liu Y."/>
            <person name="Xu W."/>
            <person name="Pan J."/>
            <person name="Luo Z.H."/>
            <person name="Li M."/>
        </authorList>
    </citation>
    <scope>NUCLEOTIDE SEQUENCE [LARGE SCALE GENOMIC DNA]</scope>
    <source>
        <strain evidence="7">SpSt-721</strain>
    </source>
</reference>
<gene>
    <name evidence="7" type="ORF">ENV02_01395</name>
</gene>
<evidence type="ECO:0000313" key="7">
    <source>
        <dbReference type="EMBL" id="HGV66455.1"/>
    </source>
</evidence>
<dbReference type="GO" id="GO:0051539">
    <property type="term" value="F:4 iron, 4 sulfur cluster binding"/>
    <property type="evidence" value="ECO:0007669"/>
    <property type="project" value="UniProtKB-KW"/>
</dbReference>
<dbReference type="GO" id="GO:0003954">
    <property type="term" value="F:NADH dehydrogenase activity"/>
    <property type="evidence" value="ECO:0007669"/>
    <property type="project" value="TreeGrafter"/>
</dbReference>
<evidence type="ECO:0000256" key="2">
    <source>
        <dbReference type="ARBA" id="ARBA00022723"/>
    </source>
</evidence>
<dbReference type="PANTHER" id="PTHR10849">
    <property type="entry name" value="NADH DEHYDROGENASE UBIQUINONE IRON-SULFUR PROTEIN 8, MITOCHONDRIAL"/>
    <property type="match status" value="1"/>
</dbReference>
<organism evidence="7">
    <name type="scientific">Ignisphaera aggregans</name>
    <dbReference type="NCBI Taxonomy" id="334771"/>
    <lineage>
        <taxon>Archaea</taxon>
        <taxon>Thermoproteota</taxon>
        <taxon>Thermoprotei</taxon>
        <taxon>Desulfurococcales</taxon>
        <taxon>Desulfurococcaceae</taxon>
        <taxon>Ignisphaera</taxon>
    </lineage>
</organism>
<dbReference type="PANTHER" id="PTHR10849:SF35">
    <property type="entry name" value="FORMATE HYDROGENLYASE SUBUNIT 6-RELATED"/>
    <property type="match status" value="1"/>
</dbReference>
<name>A0A7J3QD82_9CREN</name>
<keyword evidence="4" id="KW-0408">Iron</keyword>
<dbReference type="SUPFAM" id="SSF54862">
    <property type="entry name" value="4Fe-4S ferredoxins"/>
    <property type="match status" value="1"/>
</dbReference>
<evidence type="ECO:0000256" key="3">
    <source>
        <dbReference type="ARBA" id="ARBA00022737"/>
    </source>
</evidence>
<dbReference type="PROSITE" id="PS00198">
    <property type="entry name" value="4FE4S_FER_1"/>
    <property type="match status" value="2"/>
</dbReference>
<keyword evidence="3" id="KW-0677">Repeat</keyword>
<dbReference type="GO" id="GO:0009060">
    <property type="term" value="P:aerobic respiration"/>
    <property type="evidence" value="ECO:0007669"/>
    <property type="project" value="TreeGrafter"/>
</dbReference>
<evidence type="ECO:0000256" key="5">
    <source>
        <dbReference type="ARBA" id="ARBA00023014"/>
    </source>
</evidence>
<keyword evidence="1" id="KW-0004">4Fe-4S</keyword>
<dbReference type="EMBL" id="DTET01000073">
    <property type="protein sequence ID" value="HGV66455.1"/>
    <property type="molecule type" value="Genomic_DNA"/>
</dbReference>
<proteinExistence type="predicted"/>
<dbReference type="GO" id="GO:0016020">
    <property type="term" value="C:membrane"/>
    <property type="evidence" value="ECO:0007669"/>
    <property type="project" value="InterPro"/>
</dbReference>
<dbReference type="Gene3D" id="3.30.70.3270">
    <property type="match status" value="1"/>
</dbReference>
<evidence type="ECO:0000259" key="6">
    <source>
        <dbReference type="PROSITE" id="PS51379"/>
    </source>
</evidence>
<dbReference type="AlphaFoldDB" id="A0A7J3QD82"/>
<evidence type="ECO:0000256" key="1">
    <source>
        <dbReference type="ARBA" id="ARBA00022485"/>
    </source>
</evidence>
<feature type="domain" description="4Fe-4S ferredoxin-type" evidence="6">
    <location>
        <begin position="45"/>
        <end position="74"/>
    </location>
</feature>
<dbReference type="PROSITE" id="PS51379">
    <property type="entry name" value="4FE4S_FER_2"/>
    <property type="match status" value="2"/>
</dbReference>
<dbReference type="InterPro" id="IPR017896">
    <property type="entry name" value="4Fe4S_Fe-S-bd"/>
</dbReference>
<dbReference type="InterPro" id="IPR017900">
    <property type="entry name" value="4Fe4S_Fe_S_CS"/>
</dbReference>
<protein>
    <submittedName>
        <fullName evidence="7">4Fe-4S dicluster domain-containing protein</fullName>
    </submittedName>
</protein>
<dbReference type="InterPro" id="IPR010226">
    <property type="entry name" value="NADH_quinone_OxRdtase_chainI"/>
</dbReference>
<keyword evidence="5" id="KW-0411">Iron-sulfur</keyword>
<sequence length="177" mass="19571">MKRFKSYKVKSVVKFLKILPIATKTGTVTIKYPYQEPLVTESFRGAIEVDPAKCVGCGACTRICPPKALTLTLEGNTMILKYFVGRCIFCGMCADTCPEKAISVTKEFELATGNVFDLYTDIEHEVKTCSICGKSFISKKLGDKVASKVSDIPSETMDLCPDCRRKEALKRFIGALE</sequence>
<feature type="domain" description="4Fe-4S ferredoxin-type" evidence="6">
    <location>
        <begin position="78"/>
        <end position="107"/>
    </location>
</feature>
<accession>A0A7J3QD82</accession>
<keyword evidence="2" id="KW-0479">Metal-binding</keyword>
<dbReference type="Pfam" id="PF13187">
    <property type="entry name" value="Fer4_9"/>
    <property type="match status" value="1"/>
</dbReference>
<evidence type="ECO:0000256" key="4">
    <source>
        <dbReference type="ARBA" id="ARBA00023004"/>
    </source>
</evidence>
<comment type="caution">
    <text evidence="7">The sequence shown here is derived from an EMBL/GenBank/DDBJ whole genome shotgun (WGS) entry which is preliminary data.</text>
</comment>
<dbReference type="GO" id="GO:0046872">
    <property type="term" value="F:metal ion binding"/>
    <property type="evidence" value="ECO:0007669"/>
    <property type="project" value="UniProtKB-KW"/>
</dbReference>